<proteinExistence type="predicted"/>
<protein>
    <submittedName>
        <fullName evidence="1">Uncharacterized protein</fullName>
    </submittedName>
</protein>
<dbReference type="Gene3D" id="2.60.120.10">
    <property type="entry name" value="Jelly Rolls"/>
    <property type="match status" value="1"/>
</dbReference>
<dbReference type="Proteomes" id="UP000032352">
    <property type="component" value="Chromosome pTvir"/>
</dbReference>
<dbReference type="EMBL" id="CP059734">
    <property type="protein sequence ID" value="WDE09231.1"/>
    <property type="molecule type" value="Genomic_DNA"/>
</dbReference>
<evidence type="ECO:0000313" key="1">
    <source>
        <dbReference type="EMBL" id="WDE09231.1"/>
    </source>
</evidence>
<name>A0AAE9Z9K2_9GAMM</name>
<dbReference type="InterPro" id="IPR014710">
    <property type="entry name" value="RmlC-like_jellyroll"/>
</dbReference>
<sequence>MILNGNTIKTLSLDNPVTLADHAYSYEIFPMAEGSQVTLEEHASMTVYFYSTQEIKAEIDISAQTDAALNEKNRQMTLVNGGALQLENARCQITCRRPGLVVFVAGTKHSYTTEMTATFADDRQIKYVSKPWGYEMWLNGEHPLYSIKRIYIKNGNQTSLQYHEKKRETNLLFTGEASLSYYNSECKDLANADLSRIEQIHLQSLTCIDVEPMSIHRLKANSDILLFEVSTPHLDDVIRLDDCTGRKNGRISAEHE</sequence>
<dbReference type="RefSeq" id="WP_053047563.1">
    <property type="nucleotide sequence ID" value="NZ_CP059734.1"/>
</dbReference>
<dbReference type="SUPFAM" id="SSF51182">
    <property type="entry name" value="RmlC-like cupins"/>
    <property type="match status" value="1"/>
</dbReference>
<gene>
    <name evidence="1" type="ORF">SG34_031195</name>
</gene>
<dbReference type="InterPro" id="IPR011051">
    <property type="entry name" value="RmlC_Cupin_sf"/>
</dbReference>
<reference evidence="1 2" key="2">
    <citation type="journal article" date="2022" name="Mar. Drugs">
        <title>Bioassay-Guided Fractionation Leads to the Detection of Cholic Acid Generated by the Rare Thalassomonas sp.</title>
        <authorList>
            <person name="Pheiffer F."/>
            <person name="Schneider Y.K."/>
            <person name="Hansen E.H."/>
            <person name="Andersen J.H."/>
            <person name="Isaksson J."/>
            <person name="Busche T."/>
            <person name="R C."/>
            <person name="Kalinowski J."/>
            <person name="Zyl L.V."/>
            <person name="Trindade M."/>
        </authorList>
    </citation>
    <scope>NUCLEOTIDE SEQUENCE [LARGE SCALE GENOMIC DNA]</scope>
    <source>
        <strain evidence="1 2">XOM25</strain>
    </source>
</reference>
<dbReference type="KEGG" id="tvd:SG34_031195"/>
<organism evidence="1 2">
    <name type="scientific">Thalassomonas viridans</name>
    <dbReference type="NCBI Taxonomy" id="137584"/>
    <lineage>
        <taxon>Bacteria</taxon>
        <taxon>Pseudomonadati</taxon>
        <taxon>Pseudomonadota</taxon>
        <taxon>Gammaproteobacteria</taxon>
        <taxon>Alteromonadales</taxon>
        <taxon>Colwelliaceae</taxon>
        <taxon>Thalassomonas</taxon>
    </lineage>
</organism>
<dbReference type="AlphaFoldDB" id="A0AAE9Z9K2"/>
<keyword evidence="2" id="KW-1185">Reference proteome</keyword>
<evidence type="ECO:0000313" key="2">
    <source>
        <dbReference type="Proteomes" id="UP000032352"/>
    </source>
</evidence>
<reference evidence="1 2" key="1">
    <citation type="journal article" date="2015" name="Genome Announc.">
        <title>Draft Genome Sequences of Marine Isolates of Thalassomonas viridans and Thalassomonas actiniarum.</title>
        <authorList>
            <person name="Olonade I."/>
            <person name="van Zyl L.J."/>
            <person name="Trindade M."/>
        </authorList>
    </citation>
    <scope>NUCLEOTIDE SEQUENCE [LARGE SCALE GENOMIC DNA]</scope>
    <source>
        <strain evidence="1 2">XOM25</strain>
    </source>
</reference>
<accession>A0AAE9Z9K2</accession>